<evidence type="ECO:0000313" key="2">
    <source>
        <dbReference type="Proteomes" id="UP000242715"/>
    </source>
</evidence>
<gene>
    <name evidence="1" type="ORF">TSUD_152720</name>
</gene>
<accession>A0A2Z6MN72</accession>
<proteinExistence type="predicted"/>
<protein>
    <submittedName>
        <fullName evidence="1">Uncharacterized protein</fullName>
    </submittedName>
</protein>
<keyword evidence="2" id="KW-1185">Reference proteome</keyword>
<dbReference type="OrthoDB" id="1730738at2759"/>
<dbReference type="Pfam" id="PF20175">
    <property type="entry name" value="Tra1_central"/>
    <property type="match status" value="1"/>
</dbReference>
<dbReference type="EMBL" id="DF973511">
    <property type="protein sequence ID" value="GAU32911.1"/>
    <property type="molecule type" value="Genomic_DNA"/>
</dbReference>
<organism evidence="1 2">
    <name type="scientific">Trifolium subterraneum</name>
    <name type="common">Subterranean clover</name>
    <dbReference type="NCBI Taxonomy" id="3900"/>
    <lineage>
        <taxon>Eukaryota</taxon>
        <taxon>Viridiplantae</taxon>
        <taxon>Streptophyta</taxon>
        <taxon>Embryophyta</taxon>
        <taxon>Tracheophyta</taxon>
        <taxon>Spermatophyta</taxon>
        <taxon>Magnoliopsida</taxon>
        <taxon>eudicotyledons</taxon>
        <taxon>Gunneridae</taxon>
        <taxon>Pentapetalae</taxon>
        <taxon>rosids</taxon>
        <taxon>fabids</taxon>
        <taxon>Fabales</taxon>
        <taxon>Fabaceae</taxon>
        <taxon>Papilionoideae</taxon>
        <taxon>50 kb inversion clade</taxon>
        <taxon>NPAAA clade</taxon>
        <taxon>Hologalegina</taxon>
        <taxon>IRL clade</taxon>
        <taxon>Trifolieae</taxon>
        <taxon>Trifolium</taxon>
    </lineage>
</organism>
<sequence length="100" mass="11577">MKIIIWSITHEHSPRSQPLTCTVYWPFADVRVNFLVSNKLDVLKQPDSPALKLSHVPVIMEFCMKNATDVEKPLGYMELLRTMFRALSGCKFELLLRDLI</sequence>
<dbReference type="Proteomes" id="UP000242715">
    <property type="component" value="Unassembled WGS sequence"/>
</dbReference>
<evidence type="ECO:0000313" key="1">
    <source>
        <dbReference type="EMBL" id="GAU32911.1"/>
    </source>
</evidence>
<reference evidence="2" key="1">
    <citation type="journal article" date="2017" name="Front. Plant Sci.">
        <title>Climate Clever Clovers: New Paradigm to Reduce the Environmental Footprint of Ruminants by Breeding Low Methanogenic Forages Utilizing Haplotype Variation.</title>
        <authorList>
            <person name="Kaur P."/>
            <person name="Appels R."/>
            <person name="Bayer P.E."/>
            <person name="Keeble-Gagnere G."/>
            <person name="Wang J."/>
            <person name="Hirakawa H."/>
            <person name="Shirasawa K."/>
            <person name="Vercoe P."/>
            <person name="Stefanova K."/>
            <person name="Durmic Z."/>
            <person name="Nichols P."/>
            <person name="Revell C."/>
            <person name="Isobe S.N."/>
            <person name="Edwards D."/>
            <person name="Erskine W."/>
        </authorList>
    </citation>
    <scope>NUCLEOTIDE SEQUENCE [LARGE SCALE GENOMIC DNA]</scope>
    <source>
        <strain evidence="2">cv. Daliak</strain>
    </source>
</reference>
<dbReference type="InterPro" id="IPR046807">
    <property type="entry name" value="Tra1_central"/>
</dbReference>
<dbReference type="AlphaFoldDB" id="A0A2Z6MN72"/>
<name>A0A2Z6MN72_TRISU</name>